<dbReference type="Proteomes" id="UP000324907">
    <property type="component" value="Unassembled WGS sequence"/>
</dbReference>
<reference evidence="8 9" key="1">
    <citation type="submission" date="2019-07" db="EMBL/GenBank/DDBJ databases">
        <title>Genomes of Cafeteria roenbergensis.</title>
        <authorList>
            <person name="Fischer M.G."/>
            <person name="Hackl T."/>
            <person name="Roman M."/>
        </authorList>
    </citation>
    <scope>NUCLEOTIDE SEQUENCE [LARGE SCALE GENOMIC DNA]</scope>
    <source>
        <strain evidence="6 9">Cflag</strain>
        <strain evidence="7 8">RCC970-E3</strain>
    </source>
</reference>
<accession>A0A5A8DST4</accession>
<keyword evidence="5" id="KW-0496">Mitochondrion</keyword>
<evidence type="ECO:0000256" key="1">
    <source>
        <dbReference type="ARBA" id="ARBA00004370"/>
    </source>
</evidence>
<comment type="subcellular location">
    <subcellularLocation>
        <location evidence="1">Membrane</location>
    </subcellularLocation>
    <subcellularLocation>
        <location evidence="5">Mitochondrion inner membrane</location>
        <topology evidence="5">Multi-pass membrane protein</topology>
    </subcellularLocation>
</comment>
<sequence length="363" mass="38594">MLGPSVVGRGARGLATAAKAAGGGAGRATGLAAFGSLCAATFGLGVWQTLRYFEKYEMTEKRVEQLEDEPVALWDLVGSLPAQLKSGDVPARRVTVSGKFDTDRTLLIGPRPPPKDFPREMMGADTAGFLVVTVFVDDDGREVLVHRGWVPRSKASGAPYDSMQARARGHRSVEGVLRGSERMGNSIGASASSDQILMLDIQAVGDALSLKDSADVDARAAMVEQIRPLDRSDLPFTKQLDAFRNFFTTPTTHITYAATWYTLAIIGAILTRRMFAPSRSSRVHDAVSDYMVRQDNARHTRKAGSVLMAVLGAGTYASARAPAPRQREPLTGPALASSALVPCRPTAEAGAHAATADAPTARA</sequence>
<dbReference type="AlphaFoldDB" id="A0A5A8DST4"/>
<keyword evidence="4" id="KW-0472">Membrane</keyword>
<protein>
    <recommendedName>
        <fullName evidence="5">SURF1-like protein</fullName>
    </recommendedName>
</protein>
<dbReference type="EMBL" id="VLTL01000028">
    <property type="protein sequence ID" value="KAA0168348.1"/>
    <property type="molecule type" value="Genomic_DNA"/>
</dbReference>
<proteinExistence type="inferred from homology"/>
<evidence type="ECO:0000256" key="4">
    <source>
        <dbReference type="ARBA" id="ARBA00023136"/>
    </source>
</evidence>
<keyword evidence="5" id="KW-0999">Mitochondrion inner membrane</keyword>
<dbReference type="PANTHER" id="PTHR23427:SF2">
    <property type="entry name" value="SURFEIT LOCUS PROTEIN 1"/>
    <property type="match status" value="1"/>
</dbReference>
<evidence type="ECO:0000313" key="6">
    <source>
        <dbReference type="EMBL" id="KAA0161930.1"/>
    </source>
</evidence>
<dbReference type="GO" id="GO:0005743">
    <property type="term" value="C:mitochondrial inner membrane"/>
    <property type="evidence" value="ECO:0007669"/>
    <property type="project" value="UniProtKB-SubCell"/>
</dbReference>
<keyword evidence="2" id="KW-0812">Transmembrane</keyword>
<evidence type="ECO:0000256" key="3">
    <source>
        <dbReference type="ARBA" id="ARBA00022989"/>
    </source>
</evidence>
<comment type="caution">
    <text evidence="7">The sequence shown here is derived from an EMBL/GenBank/DDBJ whole genome shotgun (WGS) entry which is preliminary data.</text>
</comment>
<dbReference type="InterPro" id="IPR002994">
    <property type="entry name" value="Surf1/Shy1"/>
</dbReference>
<keyword evidence="3" id="KW-1133">Transmembrane helix</keyword>
<evidence type="ECO:0000313" key="9">
    <source>
        <dbReference type="Proteomes" id="UP000325113"/>
    </source>
</evidence>
<name>A0A5A8DST4_CAFRO</name>
<dbReference type="PROSITE" id="PS50895">
    <property type="entry name" value="SURF1"/>
    <property type="match status" value="1"/>
</dbReference>
<gene>
    <name evidence="7" type="ORF">FNF28_02508</name>
    <name evidence="6" type="ORF">FNF31_03507</name>
</gene>
<evidence type="ECO:0000256" key="5">
    <source>
        <dbReference type="RuleBase" id="RU363076"/>
    </source>
</evidence>
<organism evidence="7 8">
    <name type="scientific">Cafeteria roenbergensis</name>
    <name type="common">Marine flagellate</name>
    <dbReference type="NCBI Taxonomy" id="33653"/>
    <lineage>
        <taxon>Eukaryota</taxon>
        <taxon>Sar</taxon>
        <taxon>Stramenopiles</taxon>
        <taxon>Bigyra</taxon>
        <taxon>Opalozoa</taxon>
        <taxon>Bicosoecida</taxon>
        <taxon>Cafeteriaceae</taxon>
        <taxon>Cafeteria</taxon>
    </lineage>
</organism>
<evidence type="ECO:0000313" key="8">
    <source>
        <dbReference type="Proteomes" id="UP000324907"/>
    </source>
</evidence>
<dbReference type="PANTHER" id="PTHR23427">
    <property type="entry name" value="SURFEIT LOCUS PROTEIN"/>
    <property type="match status" value="1"/>
</dbReference>
<evidence type="ECO:0000313" key="7">
    <source>
        <dbReference type="EMBL" id="KAA0168348.1"/>
    </source>
</evidence>
<dbReference type="EMBL" id="VLTM01000031">
    <property type="protein sequence ID" value="KAA0161930.1"/>
    <property type="molecule type" value="Genomic_DNA"/>
</dbReference>
<dbReference type="CDD" id="cd06662">
    <property type="entry name" value="SURF1"/>
    <property type="match status" value="1"/>
</dbReference>
<dbReference type="Proteomes" id="UP000325113">
    <property type="component" value="Unassembled WGS sequence"/>
</dbReference>
<dbReference type="InterPro" id="IPR045214">
    <property type="entry name" value="Surf1/Surf4"/>
</dbReference>
<comment type="similarity">
    <text evidence="5">Belongs to the SURF1 family.</text>
</comment>
<comment type="function">
    <text evidence="5">Probably involved in the biogenesis of the COX complex.</text>
</comment>
<dbReference type="Pfam" id="PF02104">
    <property type="entry name" value="SURF1"/>
    <property type="match status" value="1"/>
</dbReference>
<evidence type="ECO:0000256" key="2">
    <source>
        <dbReference type="ARBA" id="ARBA00022692"/>
    </source>
</evidence>